<organism evidence="2 3">
    <name type="scientific">Prosthecodimorpha staleyi</name>
    <dbReference type="NCBI Taxonomy" id="2840188"/>
    <lineage>
        <taxon>Bacteria</taxon>
        <taxon>Pseudomonadati</taxon>
        <taxon>Pseudomonadota</taxon>
        <taxon>Alphaproteobacteria</taxon>
        <taxon>Hyphomicrobiales</taxon>
        <taxon>Ancalomicrobiaceae</taxon>
        <taxon>Prosthecodimorpha</taxon>
    </lineage>
</organism>
<feature type="transmembrane region" description="Helical" evidence="1">
    <location>
        <begin position="56"/>
        <end position="77"/>
    </location>
</feature>
<keyword evidence="1" id="KW-0812">Transmembrane</keyword>
<dbReference type="Proteomes" id="UP000766595">
    <property type="component" value="Unassembled WGS sequence"/>
</dbReference>
<keyword evidence="3" id="KW-1185">Reference proteome</keyword>
<sequence length="164" mass="19061">MNWIRLRRFCRDPFIERTALGLLALLSALMALKSKLEVDAAPEIDRIDPSLLLWAARFYGVFFLFWFLSHMVFLLAAPRLVFDYNNKEQYLDASLKIHSSIEKNLTEQRDKYIQIWNEEINKSKPGQYLTIVLQSTALLSFLASLIFVFLLMRKPVLYVLGLAG</sequence>
<comment type="caution">
    <text evidence="2">The sequence shown here is derived from an EMBL/GenBank/DDBJ whole genome shotgun (WGS) entry which is preliminary data.</text>
</comment>
<dbReference type="AlphaFoldDB" id="A0A947GDY5"/>
<evidence type="ECO:0000256" key="1">
    <source>
        <dbReference type="SAM" id="Phobius"/>
    </source>
</evidence>
<reference evidence="2 3" key="1">
    <citation type="submission" date="2021-06" db="EMBL/GenBank/DDBJ databases">
        <authorList>
            <person name="Grouzdev D.S."/>
            <person name="Koziaeva V."/>
        </authorList>
    </citation>
    <scope>NUCLEOTIDE SEQUENCE [LARGE SCALE GENOMIC DNA]</scope>
    <source>
        <strain evidence="2 3">22</strain>
    </source>
</reference>
<dbReference type="RefSeq" id="WP_261969385.1">
    <property type="nucleotide sequence ID" value="NZ_JAHHZF010000007.1"/>
</dbReference>
<keyword evidence="1" id="KW-1133">Transmembrane helix</keyword>
<feature type="transmembrane region" description="Helical" evidence="1">
    <location>
        <begin position="128"/>
        <end position="152"/>
    </location>
</feature>
<protein>
    <submittedName>
        <fullName evidence="2">Uncharacterized protein</fullName>
    </submittedName>
</protein>
<evidence type="ECO:0000313" key="3">
    <source>
        <dbReference type="Proteomes" id="UP000766595"/>
    </source>
</evidence>
<proteinExistence type="predicted"/>
<dbReference type="EMBL" id="JAHHZF010000007">
    <property type="protein sequence ID" value="MBT9290796.1"/>
    <property type="molecule type" value="Genomic_DNA"/>
</dbReference>
<evidence type="ECO:0000313" key="2">
    <source>
        <dbReference type="EMBL" id="MBT9290796.1"/>
    </source>
</evidence>
<name>A0A947GDY5_9HYPH</name>
<keyword evidence="1" id="KW-0472">Membrane</keyword>
<accession>A0A947GDY5</accession>
<gene>
    <name evidence="2" type="ORF">KL771_15110</name>
</gene>